<dbReference type="PATRIC" id="fig|1671680.3.peg.1012"/>
<dbReference type="PANTHER" id="PTHR23519">
    <property type="entry name" value="AUTOPHAGY-RELATED PROTEIN 22"/>
    <property type="match status" value="1"/>
</dbReference>
<gene>
    <name evidence="6" type="ORF">ACH61_00965</name>
</gene>
<name>A0A168G9F0_9MICO</name>
<dbReference type="Pfam" id="PF11700">
    <property type="entry name" value="ATG22"/>
    <property type="match status" value="1"/>
</dbReference>
<organism evidence="6 7">
    <name type="scientific">Rathayibacter tanaceti</name>
    <dbReference type="NCBI Taxonomy" id="1671680"/>
    <lineage>
        <taxon>Bacteria</taxon>
        <taxon>Bacillati</taxon>
        <taxon>Actinomycetota</taxon>
        <taxon>Actinomycetes</taxon>
        <taxon>Micrococcales</taxon>
        <taxon>Microbacteriaceae</taxon>
        <taxon>Rathayibacter</taxon>
    </lineage>
</organism>
<comment type="subcellular location">
    <subcellularLocation>
        <location evidence="1">Cell membrane</location>
        <topology evidence="1">Multi-pass membrane protein</topology>
    </subcellularLocation>
</comment>
<dbReference type="InterPro" id="IPR024671">
    <property type="entry name" value="Atg22-like"/>
</dbReference>
<keyword evidence="2" id="KW-0813">Transport</keyword>
<dbReference type="Proteomes" id="UP000076717">
    <property type="component" value="Unassembled WGS sequence"/>
</dbReference>
<proteinExistence type="predicted"/>
<dbReference type="EMBL" id="LIIN01000021">
    <property type="protein sequence ID" value="KZX21922.1"/>
    <property type="molecule type" value="Genomic_DNA"/>
</dbReference>
<evidence type="ECO:0000256" key="2">
    <source>
        <dbReference type="ARBA" id="ARBA00022448"/>
    </source>
</evidence>
<dbReference type="SUPFAM" id="SSF103473">
    <property type="entry name" value="MFS general substrate transporter"/>
    <property type="match status" value="1"/>
</dbReference>
<dbReference type="Gene3D" id="1.20.1250.20">
    <property type="entry name" value="MFS general substrate transporter like domains"/>
    <property type="match status" value="1"/>
</dbReference>
<comment type="caution">
    <text evidence="6">The sequence shown here is derived from an EMBL/GenBank/DDBJ whole genome shotgun (WGS) entry which is preliminary data.</text>
</comment>
<accession>A0A168G9F0</accession>
<dbReference type="InterPro" id="IPR020846">
    <property type="entry name" value="MFS_dom"/>
</dbReference>
<dbReference type="PROSITE" id="PS50850">
    <property type="entry name" value="MFS"/>
    <property type="match status" value="1"/>
</dbReference>
<keyword evidence="4" id="KW-1133">Transmembrane helix</keyword>
<keyword evidence="7" id="KW-1185">Reference proteome</keyword>
<protein>
    <submittedName>
        <fullName evidence="6">Vacuole effluxer Atg22 like protein</fullName>
    </submittedName>
</protein>
<evidence type="ECO:0000256" key="5">
    <source>
        <dbReference type="ARBA" id="ARBA00023136"/>
    </source>
</evidence>
<evidence type="ECO:0000313" key="6">
    <source>
        <dbReference type="EMBL" id="KZX21922.1"/>
    </source>
</evidence>
<evidence type="ECO:0000256" key="3">
    <source>
        <dbReference type="ARBA" id="ARBA00022692"/>
    </source>
</evidence>
<sequence length="483" mass="50642">MSRVGSTLSLAPRHFRPFTSSPYGEPMTTRTGRWPVLAWGLWDWGGSAFNAVVTTFVFTVYLTSDGLFGTPSGVSAALGWSLAAAGMVVAVIAPISGRRADAGGRRRFWLGIHSAVVVLCILLMFFVRPDPAFLWLGLGLLAVGTVFFEFASVNYNAMLTQVSTRASIGRVSGFGWGMGYVGGIVLLLVVYFGFISPEVGLFGVSGEDGLDVRVSILLAGLWFAIFALPVLFAVPETPARVGRAERIGLLASYRALFAQIATLWRESRSTVTFLIASAVFRDGLTGVFTFGGVLAQGTFGFTAGEVILFAIAANVVAGVATISVGALDDRIGPKAVIVTSLVGLLVTGTAVFALHDGGTTVFWIFGLLLCLFVGPAQSASRSYLARLIPEGREGEIFGLYATTGRAASFLAPAAFSAAVSIAAAVSGNGEANVQYWGILGLVVVLAVGLALLLPVRRPPSGAPLAQDPQNAPEPQQTPPARLE</sequence>
<dbReference type="PANTHER" id="PTHR23519:SF1">
    <property type="entry name" value="AUTOPHAGY-RELATED PROTEIN 22"/>
    <property type="match status" value="1"/>
</dbReference>
<reference evidence="6 7" key="1">
    <citation type="submission" date="2015-08" db="EMBL/GenBank/DDBJ databases">
        <title>Draft Genome Sequence of Rathayibacter sp. Strain VKM Ac-2596 Isolated from Leaf Gall Induced by Plant-Parasitic Nematodes.</title>
        <authorList>
            <person name="Vasilenko O.V."/>
            <person name="Starodumova I.P."/>
            <person name="Tarlachkov S.V."/>
            <person name="Dorofeeva L.V."/>
            <person name="Evtushenko L.I."/>
        </authorList>
    </citation>
    <scope>NUCLEOTIDE SEQUENCE [LARGE SCALE GENOMIC DNA]</scope>
    <source>
        <strain evidence="6 7">VKM Ac-2596</strain>
    </source>
</reference>
<dbReference type="InterPro" id="IPR036259">
    <property type="entry name" value="MFS_trans_sf"/>
</dbReference>
<evidence type="ECO:0000256" key="4">
    <source>
        <dbReference type="ARBA" id="ARBA00022989"/>
    </source>
</evidence>
<keyword evidence="5" id="KW-0472">Membrane</keyword>
<dbReference type="GO" id="GO:0005886">
    <property type="term" value="C:plasma membrane"/>
    <property type="evidence" value="ECO:0007669"/>
    <property type="project" value="UniProtKB-SubCell"/>
</dbReference>
<evidence type="ECO:0000256" key="1">
    <source>
        <dbReference type="ARBA" id="ARBA00004651"/>
    </source>
</evidence>
<keyword evidence="3" id="KW-0812">Transmembrane</keyword>
<evidence type="ECO:0000313" key="7">
    <source>
        <dbReference type="Proteomes" id="UP000076717"/>
    </source>
</evidence>
<dbReference type="AlphaFoldDB" id="A0A168G9F0"/>
<dbReference type="GO" id="GO:0022857">
    <property type="term" value="F:transmembrane transporter activity"/>
    <property type="evidence" value="ECO:0007669"/>
    <property type="project" value="InterPro"/>
</dbReference>
<dbReference type="InterPro" id="IPR050495">
    <property type="entry name" value="ATG22/LtaA_families"/>
</dbReference>